<feature type="domain" description="Carbohydrate-binding module family 96" evidence="6">
    <location>
        <begin position="819"/>
        <end position="969"/>
    </location>
</feature>
<dbReference type="EMBL" id="CP012670">
    <property type="protein sequence ID" value="AUX20493.1"/>
    <property type="molecule type" value="Genomic_DNA"/>
</dbReference>
<keyword evidence="4" id="KW-0106">Calcium</keyword>
<evidence type="ECO:0000256" key="3">
    <source>
        <dbReference type="ARBA" id="ARBA00022729"/>
    </source>
</evidence>
<keyword evidence="3 5" id="KW-0732">Signal</keyword>
<accession>A0A4P2PVL0</accession>
<dbReference type="GO" id="GO:0007155">
    <property type="term" value="P:cell adhesion"/>
    <property type="evidence" value="ECO:0007669"/>
    <property type="project" value="InterPro"/>
</dbReference>
<dbReference type="PROSITE" id="PS51257">
    <property type="entry name" value="PROKAR_LIPOPROTEIN"/>
    <property type="match status" value="1"/>
</dbReference>
<evidence type="ECO:0000313" key="8">
    <source>
        <dbReference type="Proteomes" id="UP000295781"/>
    </source>
</evidence>
<evidence type="ECO:0000259" key="6">
    <source>
        <dbReference type="Pfam" id="PF24517"/>
    </source>
</evidence>
<feature type="signal peptide" evidence="5">
    <location>
        <begin position="1"/>
        <end position="28"/>
    </location>
</feature>
<dbReference type="Pfam" id="PF02412">
    <property type="entry name" value="TSP_3"/>
    <property type="match status" value="7"/>
</dbReference>
<dbReference type="NCBIfam" id="NF033679">
    <property type="entry name" value="DNRLRE_dom"/>
    <property type="match status" value="1"/>
</dbReference>
<reference evidence="7 8" key="1">
    <citation type="submission" date="2015-09" db="EMBL/GenBank/DDBJ databases">
        <title>Sorangium comparison.</title>
        <authorList>
            <person name="Zaburannyi N."/>
            <person name="Bunk B."/>
            <person name="Overmann J."/>
            <person name="Mueller R."/>
        </authorList>
    </citation>
    <scope>NUCLEOTIDE SEQUENCE [LARGE SCALE GENOMIC DNA]</scope>
    <source>
        <strain evidence="7 8">So ceGT47</strain>
    </source>
</reference>
<evidence type="ECO:0000256" key="2">
    <source>
        <dbReference type="ARBA" id="ARBA00022525"/>
    </source>
</evidence>
<evidence type="ECO:0000256" key="5">
    <source>
        <dbReference type="SAM" id="SignalP"/>
    </source>
</evidence>
<dbReference type="Proteomes" id="UP000295781">
    <property type="component" value="Chromosome"/>
</dbReference>
<dbReference type="PANTHER" id="PTHR10199:SF110">
    <property type="entry name" value="TSP C-TERMINAL DOMAIN-CONTAINING PROTEIN"/>
    <property type="match status" value="1"/>
</dbReference>
<feature type="chain" id="PRO_5020262523" description="Carbohydrate-binding module family 96 domain-containing protein" evidence="5">
    <location>
        <begin position="29"/>
        <end position="974"/>
    </location>
</feature>
<gene>
    <name evidence="7" type="ORF">SOCEGT47_009650</name>
</gene>
<dbReference type="InterPro" id="IPR055372">
    <property type="entry name" value="CBM96"/>
</dbReference>
<proteinExistence type="predicted"/>
<protein>
    <recommendedName>
        <fullName evidence="6">Carbohydrate-binding module family 96 domain-containing protein</fullName>
    </recommendedName>
</protein>
<name>A0A4P2PVL0_SORCE</name>
<evidence type="ECO:0000256" key="4">
    <source>
        <dbReference type="ARBA" id="ARBA00022837"/>
    </source>
</evidence>
<comment type="subcellular location">
    <subcellularLocation>
        <location evidence="1">Secreted</location>
    </subcellularLocation>
</comment>
<dbReference type="GO" id="GO:0005509">
    <property type="term" value="F:calcium ion binding"/>
    <property type="evidence" value="ECO:0007669"/>
    <property type="project" value="InterPro"/>
</dbReference>
<dbReference type="AlphaFoldDB" id="A0A4P2PVL0"/>
<dbReference type="Gene3D" id="4.10.1080.10">
    <property type="entry name" value="TSP type-3 repeat"/>
    <property type="match status" value="3"/>
</dbReference>
<dbReference type="GO" id="GO:0005576">
    <property type="term" value="C:extracellular region"/>
    <property type="evidence" value="ECO:0007669"/>
    <property type="project" value="UniProtKB-SubCell"/>
</dbReference>
<sequence length="974" mass="99697">MRRRGNIGMFPALGLVLGCALPPGAARAATTAITYTIAHADCGMNSFALYMNGALVDTVPATNACACNSSPLQVTITDPVLLELYDPARCNDFQVETVGDDDVMWGYVRVDVASDEGAASACLFDAAPRNVGPTCADRELCNGYDYRLLSVGDADADGDGLAAGVGAGCDNCGSIANPDQADGDGDGVGDVCDSCADAPDPGQEDSDGNGIGDVCDACYAAGAPDWDADGLCASEDNCMGRSNPDQADSDGDGFGDACDGCAGMGTYDSDGDGVCDGSDNCAYRENPDQADSDADGVGDACDNCVGTPNPLQEDIDQNGRGDACDACHAIGSADLDHDGVCDSVDSCTDTPNPDQVDSDGDGFGDPCDTCAGPGQLDSDGDGVCDGADNCVVRENPDQRDADGDGFGDLCDHCVGPGAQDTDGDGVCDAVDICAHVANPDQVDSDGDGLGDLCDHCAGPGAQDTDGDGLCDGADNCVSEPNPGQEDSDGDGMGDSCDVCGVILDNGTLQLGVHCEGHLNVPFEDPLGYGALGLRYVRTGNPAIEPGEPAEGWGVGDALSGVAGYASRWPDGGAVNMTVVSFSATSSAAVSTVQVGSTFLVTHDYHPSALTPWLYEVVVTIQNISPDPVDLRYRRVVDWDVVPSPFLEYVTLDMGTASELFRTDTNGFNSANPFSFVSSQPGPVTDAGPNDLGALFDFDFGGLAPGERKVFRTFYGAAGTEADALRALSAVGAEAYSLAQPSTPAGSSLGAPNTFILAYASVAAVCGDGVVEAGEACDDGNGVSGDGCNADCTVGCPDADGDGSCDVTCVTIRRGAHGQAADATVWALVPRYNDGSSSYVHTGLRDGAEKQALFRFDLGAIPSWSTVESATFRATLYSSGTHEIRAHRVTAPWVESTVTWSSLAGSHDPAIEATLLGASSGVGTLDLTALVQAWVDGVHPNHGLLLEADPTARTAYRSSEHPSLDHRPSLEVCFY</sequence>
<keyword evidence="2" id="KW-0964">Secreted</keyword>
<dbReference type="SUPFAM" id="SSF103647">
    <property type="entry name" value="TSP type-3 repeat"/>
    <property type="match status" value="3"/>
</dbReference>
<dbReference type="PANTHER" id="PTHR10199">
    <property type="entry name" value="THROMBOSPONDIN"/>
    <property type="match status" value="1"/>
</dbReference>
<dbReference type="Pfam" id="PF24517">
    <property type="entry name" value="CBM96"/>
    <property type="match status" value="1"/>
</dbReference>
<dbReference type="InterPro" id="IPR003367">
    <property type="entry name" value="Thrombospondin_3-like_rpt"/>
</dbReference>
<dbReference type="InterPro" id="IPR028974">
    <property type="entry name" value="TSP_type-3_rpt"/>
</dbReference>
<organism evidence="7 8">
    <name type="scientific">Sorangium cellulosum</name>
    <name type="common">Polyangium cellulosum</name>
    <dbReference type="NCBI Taxonomy" id="56"/>
    <lineage>
        <taxon>Bacteria</taxon>
        <taxon>Pseudomonadati</taxon>
        <taxon>Myxococcota</taxon>
        <taxon>Polyangia</taxon>
        <taxon>Polyangiales</taxon>
        <taxon>Polyangiaceae</taxon>
        <taxon>Sorangium</taxon>
    </lineage>
</organism>
<evidence type="ECO:0000256" key="1">
    <source>
        <dbReference type="ARBA" id="ARBA00004613"/>
    </source>
</evidence>
<evidence type="ECO:0000313" key="7">
    <source>
        <dbReference type="EMBL" id="AUX20493.1"/>
    </source>
</evidence>